<dbReference type="Proteomes" id="UP000466535">
    <property type="component" value="Unassembled WGS sequence"/>
</dbReference>
<dbReference type="InterPro" id="IPR048302">
    <property type="entry name" value="NucS_N"/>
</dbReference>
<dbReference type="Pfam" id="PF21003">
    <property type="entry name" value="NucS_N"/>
    <property type="match status" value="1"/>
</dbReference>
<dbReference type="EMBL" id="WUUT01000003">
    <property type="protein sequence ID" value="MXR51772.1"/>
    <property type="molecule type" value="Genomic_DNA"/>
</dbReference>
<dbReference type="Gene3D" id="2.70.180.20">
    <property type="match status" value="1"/>
</dbReference>
<organism evidence="2 3">
    <name type="scientific">Halovenus carboxidivorans</name>
    <dbReference type="NCBI Taxonomy" id="2692199"/>
    <lineage>
        <taxon>Archaea</taxon>
        <taxon>Methanobacteriati</taxon>
        <taxon>Methanobacteriota</taxon>
        <taxon>Stenosarchaea group</taxon>
        <taxon>Halobacteria</taxon>
        <taxon>Halobacteriales</taxon>
        <taxon>Haloarculaceae</taxon>
        <taxon>Halovenus</taxon>
    </lineage>
</organism>
<feature type="domain" description="Endonuclease NucS N-terminal PH-like" evidence="1">
    <location>
        <begin position="6"/>
        <end position="91"/>
    </location>
</feature>
<dbReference type="OrthoDB" id="190320at2157"/>
<dbReference type="RefSeq" id="WP_159763903.1">
    <property type="nucleotide sequence ID" value="NZ_WUUT01000003.1"/>
</dbReference>
<protein>
    <submittedName>
        <fullName evidence="2">DUF91 domain-containing protein</fullName>
    </submittedName>
</protein>
<dbReference type="InterPro" id="IPR029037">
    <property type="entry name" value="DUF1407/YfgJ-like_sf"/>
</dbReference>
<reference evidence="2 3" key="1">
    <citation type="submission" date="2019-12" db="EMBL/GenBank/DDBJ databases">
        <title>Isolation and characterization of three novel carbon monoxide-oxidizing members of Halobacteria from salione crusts and soils.</title>
        <authorList>
            <person name="Myers M.R."/>
            <person name="King G.M."/>
        </authorList>
    </citation>
    <scope>NUCLEOTIDE SEQUENCE [LARGE SCALE GENOMIC DNA]</scope>
    <source>
        <strain evidence="2 3">WSH3</strain>
    </source>
</reference>
<evidence type="ECO:0000259" key="1">
    <source>
        <dbReference type="Pfam" id="PF21003"/>
    </source>
</evidence>
<comment type="caution">
    <text evidence="2">The sequence shown here is derived from an EMBL/GenBank/DDBJ whole genome shotgun (WGS) entry which is preliminary data.</text>
</comment>
<sequence>MPEQAHVIAGRCTTIFEGTREQEQHGDVLVLVKPDNTVLVHDADGYQPVAWLTRPDSVTVTGDTVAARDGDQSLTVTVHDAHSHGQHDVGDAGLPVGHCPDCDDTLLRSDGTISCLDCESAYPIPRDATVLDEQCTDCGLPQVQVQRGCSLVCCPDCDSLTDRVRRAFDRRWDCPDCEGSLRVLYRGGILLGCDRYPDCEVVYSFPTGTHDGTCDCGLPAFETPTGRRCLDSDCRAGATD</sequence>
<name>A0A6B0T8V2_9EURY</name>
<evidence type="ECO:0000313" key="2">
    <source>
        <dbReference type="EMBL" id="MXR51772.1"/>
    </source>
</evidence>
<evidence type="ECO:0000313" key="3">
    <source>
        <dbReference type="Proteomes" id="UP000466535"/>
    </source>
</evidence>
<dbReference type="InterPro" id="IPR049173">
    <property type="entry name" value="NucS_N_sf"/>
</dbReference>
<dbReference type="Gene3D" id="2.10.290.10">
    <property type="entry name" value="YfgJ-like"/>
    <property type="match status" value="1"/>
</dbReference>
<accession>A0A6B0T8V2</accession>
<dbReference type="AlphaFoldDB" id="A0A6B0T8V2"/>
<gene>
    <name evidence="2" type="ORF">GRX03_09165</name>
</gene>
<proteinExistence type="predicted"/>
<keyword evidence="3" id="KW-1185">Reference proteome</keyword>